<dbReference type="GO" id="GO:0000793">
    <property type="term" value="C:condensed chromosome"/>
    <property type="evidence" value="ECO:0007669"/>
    <property type="project" value="TreeGrafter"/>
</dbReference>
<dbReference type="GO" id="GO:0030674">
    <property type="term" value="F:protein-macromolecule adaptor activity"/>
    <property type="evidence" value="ECO:0007669"/>
    <property type="project" value="TreeGrafter"/>
</dbReference>
<accession>A0A6N2CIU3</accession>
<name>A0A6N2CIU3_SOLCI</name>
<dbReference type="GO" id="GO:0007131">
    <property type="term" value="P:reciprocal meiotic recombination"/>
    <property type="evidence" value="ECO:0007669"/>
    <property type="project" value="TreeGrafter"/>
</dbReference>
<sequence length="442" mass="48865">IEISSVKMLYKHLIFCAVQRCRMSDELCRLSVKLTSFSRIALPLVRISDTGVGSKPEDYQYLKYGDDPTLANQWDGMISLATTSTSDSEIHNLNVNLKDSNSAGRLTKLPSTAKNGAKFSGTEVSISISKSLDDLLAEITCFLQKKVVMELLVCGDDPLSSQIESRILAIEGSSAYSPIESIESLKVGLKDYIRKHQTCFSIGAKNKTKISMENLKVGTGVANSSDSSQGNSQVVEAVVIINEMSELVHSSSISEQDMKTEILYFKDFVPCSIAPSSLDAFTSINWKSYGLALRSVADHVKQWVAESSLPDRNLARKAIKCALDDLKENNQGVLLSTRALKTCDYAPDLAKTLAHLILSSNDLNFQEECCSLLGVQSQEVNMDNVGNCIREKIISVIGLNDRNSHKHKEAPTFLFEDDCFQKEDFMDEEYQEGEEAYNSLDL</sequence>
<evidence type="ECO:0000313" key="1">
    <source>
        <dbReference type="EMBL" id="TMX05371.1"/>
    </source>
</evidence>
<dbReference type="InterPro" id="IPR034566">
    <property type="entry name" value="MTOPVIB_plant"/>
</dbReference>
<dbReference type="PANTHER" id="PTHR36722:SF1">
    <property type="entry name" value="TYPE 2 DNA TOPOISOMERASE 6 SUBUNIT B-LIKE"/>
    <property type="match status" value="1"/>
</dbReference>
<comment type="caution">
    <text evidence="1">The sequence shown here is derived from an EMBL/GenBank/DDBJ whole genome shotgun (WGS) entry which is preliminary data.</text>
</comment>
<dbReference type="GO" id="GO:0042138">
    <property type="term" value="P:meiotic DNA double-strand break formation"/>
    <property type="evidence" value="ECO:0007669"/>
    <property type="project" value="InterPro"/>
</dbReference>
<feature type="non-terminal residue" evidence="1">
    <location>
        <position position="1"/>
    </location>
</feature>
<organism evidence="1">
    <name type="scientific">Solanum chilense</name>
    <name type="common">Tomato</name>
    <name type="synonym">Lycopersicon chilense</name>
    <dbReference type="NCBI Taxonomy" id="4083"/>
    <lineage>
        <taxon>Eukaryota</taxon>
        <taxon>Viridiplantae</taxon>
        <taxon>Streptophyta</taxon>
        <taxon>Embryophyta</taxon>
        <taxon>Tracheophyta</taxon>
        <taxon>Spermatophyta</taxon>
        <taxon>Magnoliopsida</taxon>
        <taxon>eudicotyledons</taxon>
        <taxon>Gunneridae</taxon>
        <taxon>Pentapetalae</taxon>
        <taxon>asterids</taxon>
        <taxon>lamiids</taxon>
        <taxon>Solanales</taxon>
        <taxon>Solanaceae</taxon>
        <taxon>Solanoideae</taxon>
        <taxon>Solaneae</taxon>
        <taxon>Solanum</taxon>
        <taxon>Solanum subgen. Lycopersicon</taxon>
    </lineage>
</organism>
<gene>
    <name evidence="1" type="ORF">EJD97_023585</name>
</gene>
<dbReference type="AlphaFoldDB" id="A0A6N2CIU3"/>
<protein>
    <submittedName>
        <fullName evidence="1">Uncharacterized protein</fullName>
    </submittedName>
</protein>
<dbReference type="PANTHER" id="PTHR36722">
    <property type="entry name" value="TYPE 2 DNA TOPOISOMERASE 6 SUBUNIT B-LIKE"/>
    <property type="match status" value="1"/>
</dbReference>
<reference evidence="1" key="1">
    <citation type="submission" date="2019-05" db="EMBL/GenBank/DDBJ databases">
        <title>The de novo reference genome and transcriptome assemblies of the wild tomato species Solanum chilense.</title>
        <authorList>
            <person name="Stam R."/>
            <person name="Nosenko T."/>
            <person name="Hoerger A.C."/>
            <person name="Stephan W."/>
            <person name="Seidel M.A."/>
            <person name="Kuhn J.M.M."/>
            <person name="Haberer G."/>
            <person name="Tellier A."/>
        </authorList>
    </citation>
    <scope>NUCLEOTIDE SEQUENCE</scope>
    <source>
        <tissue evidence="1">Mature leaves</tissue>
    </source>
</reference>
<proteinExistence type="predicted"/>
<dbReference type="EMBL" id="RXGB01000077">
    <property type="protein sequence ID" value="TMX05371.1"/>
    <property type="molecule type" value="Genomic_DNA"/>
</dbReference>